<dbReference type="GO" id="GO:0009289">
    <property type="term" value="C:pilus"/>
    <property type="evidence" value="ECO:0007669"/>
    <property type="project" value="InterPro"/>
</dbReference>
<dbReference type="InterPro" id="IPR050263">
    <property type="entry name" value="Bact_Fimbrial_Adh_Pro"/>
</dbReference>
<dbReference type="PANTHER" id="PTHR33420">
    <property type="entry name" value="FIMBRIAL SUBUNIT ELFA-RELATED"/>
    <property type="match status" value="1"/>
</dbReference>
<protein>
    <submittedName>
        <fullName evidence="2">Minor fimbrial subunit</fullName>
    </submittedName>
</protein>
<dbReference type="Proteomes" id="UP000242222">
    <property type="component" value="Unassembled WGS sequence"/>
</dbReference>
<dbReference type="STRING" id="1367852.SAMN05216516_103226"/>
<dbReference type="SUPFAM" id="SSF49401">
    <property type="entry name" value="Bacterial adhesins"/>
    <property type="match status" value="1"/>
</dbReference>
<dbReference type="InterPro" id="IPR036937">
    <property type="entry name" value="Adhesion_dom_fimbrial_sf"/>
</dbReference>
<proteinExistence type="predicted"/>
<dbReference type="GO" id="GO:0043709">
    <property type="term" value="P:cell adhesion involved in single-species biofilm formation"/>
    <property type="evidence" value="ECO:0007669"/>
    <property type="project" value="TreeGrafter"/>
</dbReference>
<dbReference type="AlphaFoldDB" id="A0A1I4X0X3"/>
<accession>A0A1I4X0X3</accession>
<reference evidence="3" key="1">
    <citation type="submission" date="2016-10" db="EMBL/GenBank/DDBJ databases">
        <authorList>
            <person name="Varghese N."/>
            <person name="Submissions S."/>
        </authorList>
    </citation>
    <scope>NUCLEOTIDE SEQUENCE [LARGE SCALE GENOMIC DNA]</scope>
    <source>
        <strain evidence="3">N6PO6</strain>
    </source>
</reference>
<sequence length="167" mass="17627">MIIMKNIMLAGALLFTTTFAVHAADVTITVNGRVVAKPCTVSTPSVTVNLGDLFSFNFTQPGSGSAWHPVTLNLTNCPIGTSRVTAKFTGTTDNTGYYKNQGGATNLQLELQDTSGNNLNNGKTKAVQVDDSTQSASLPLQVRVLSVKGNPKQGSIQAVINVTYTYA</sequence>
<dbReference type="InterPro" id="IPR008966">
    <property type="entry name" value="Adhesion_dom_sf"/>
</dbReference>
<evidence type="ECO:0000313" key="2">
    <source>
        <dbReference type="EMBL" id="SFN19644.1"/>
    </source>
</evidence>
<feature type="signal peptide" evidence="1">
    <location>
        <begin position="1"/>
        <end position="23"/>
    </location>
</feature>
<keyword evidence="1" id="KW-0732">Signal</keyword>
<feature type="chain" id="PRO_5017351222" evidence="1">
    <location>
        <begin position="24"/>
        <end position="167"/>
    </location>
</feature>
<keyword evidence="3" id="KW-1185">Reference proteome</keyword>
<name>A0A1I4X0X3_9GAMM</name>
<dbReference type="EMBL" id="FOVC01000003">
    <property type="protein sequence ID" value="SFN19644.1"/>
    <property type="molecule type" value="Genomic_DNA"/>
</dbReference>
<gene>
    <name evidence="2" type="ORF">SAMN05216516_103226</name>
</gene>
<organism evidence="2 3">
    <name type="scientific">Izhakiella capsodis</name>
    <dbReference type="NCBI Taxonomy" id="1367852"/>
    <lineage>
        <taxon>Bacteria</taxon>
        <taxon>Pseudomonadati</taxon>
        <taxon>Pseudomonadota</taxon>
        <taxon>Gammaproteobacteria</taxon>
        <taxon>Enterobacterales</taxon>
        <taxon>Erwiniaceae</taxon>
        <taxon>Izhakiella</taxon>
    </lineage>
</organism>
<evidence type="ECO:0000256" key="1">
    <source>
        <dbReference type="SAM" id="SignalP"/>
    </source>
</evidence>
<dbReference type="OrthoDB" id="6465350at2"/>
<evidence type="ECO:0000313" key="3">
    <source>
        <dbReference type="Proteomes" id="UP000242222"/>
    </source>
</evidence>
<dbReference type="Gene3D" id="2.60.40.1090">
    <property type="entry name" value="Fimbrial-type adhesion domain"/>
    <property type="match status" value="1"/>
</dbReference>
<dbReference type="PANTHER" id="PTHR33420:SF27">
    <property type="entry name" value="PROTEIN FIMG"/>
    <property type="match status" value="1"/>
</dbReference>